<reference evidence="4 5" key="1">
    <citation type="journal article" date="2020" name="BMC Genomics">
        <title>Intraspecific diversification of the crop wild relative Brassica cretica Lam. using demographic model selection.</title>
        <authorList>
            <person name="Kioukis A."/>
            <person name="Michalopoulou V.A."/>
            <person name="Briers L."/>
            <person name="Pirintsos S."/>
            <person name="Studholme D.J."/>
            <person name="Pavlidis P."/>
            <person name="Sarris P.F."/>
        </authorList>
    </citation>
    <scope>NUCLEOTIDE SEQUENCE [LARGE SCALE GENOMIC DNA]</scope>
    <source>
        <strain evidence="5">cv. PFS-1207/04</strain>
    </source>
</reference>
<dbReference type="InterPro" id="IPR040256">
    <property type="entry name" value="At4g02000-like"/>
</dbReference>
<evidence type="ECO:0008006" key="6">
    <source>
        <dbReference type="Google" id="ProtNLM"/>
    </source>
</evidence>
<dbReference type="InterPro" id="IPR025558">
    <property type="entry name" value="DUF4283"/>
</dbReference>
<evidence type="ECO:0000313" key="5">
    <source>
        <dbReference type="Proteomes" id="UP000266723"/>
    </source>
</evidence>
<dbReference type="Pfam" id="PF14111">
    <property type="entry name" value="DUF4283"/>
    <property type="match status" value="1"/>
</dbReference>
<accession>A0ABQ7ES80</accession>
<feature type="domain" description="Zinc knuckle CX2CX4HX4C" evidence="3">
    <location>
        <begin position="182"/>
        <end position="226"/>
    </location>
</feature>
<feature type="region of interest" description="Disordered" evidence="1">
    <location>
        <begin position="364"/>
        <end position="456"/>
    </location>
</feature>
<evidence type="ECO:0000256" key="1">
    <source>
        <dbReference type="SAM" id="MobiDB-lite"/>
    </source>
</evidence>
<sequence>MNRSRKRKEPSLMDELKQLELLDEGVMVDMPDLELDDLIEENTLSVIVRCLNPYVHKVGGLVKALPPIWGMEDRVTGRGVGDNRVQFIFEAESDLQYVLSKGPWFVNGWIVSLDRWVPNPGPQFLKRIPFWIRIRGLPIHLLKEEVVESLMGPLGHVEKIELHAKNSNSLEYIRALLWINTEEPIQFRRTVRFKSGVTLPTELEYEKLLKVCYTCKRLSHDQTRCPLQAHIAQGSEGVSKGQPSEEKLIGRKGGKEALSKEVPSRGARKGVEIKEANSRRGSRGDKAAKKVVGGSGTQSRSTQESTTISKGSEDQSGSRGKRSNLSGAQCPKTAQGPTSVFNRLSGLQEVERVVVTLEDLREKIFGGSSGGKNERKSSKGSRSPPSVFERLGSLHENTPAEKCSGGGSFLSKRRRLSGSDERISKKLNMSSYEKSGGSQSVFERLGDSGKGSGRKEEETVSLSAQVAACTPILSARLTNRRYIEDDMTVSELMDQSGKNWDEDLLEVLFTEEVKQRIRSITPAGRRSDDTYSWNEFVFQGRDYDVIATVVKAREDEREWRSREEEISLLMAENRGFEVVFAPRSGNKVADRIAKETSTFASFVPKLYYVLPVWLSSLVEFEKSLYEL</sequence>
<evidence type="ECO:0000259" key="3">
    <source>
        <dbReference type="Pfam" id="PF14392"/>
    </source>
</evidence>
<dbReference type="Proteomes" id="UP000266723">
    <property type="component" value="Unassembled WGS sequence"/>
</dbReference>
<feature type="compositionally biased region" description="Polar residues" evidence="1">
    <location>
        <begin position="427"/>
        <end position="441"/>
    </location>
</feature>
<evidence type="ECO:0000313" key="4">
    <source>
        <dbReference type="EMBL" id="KAF3606197.1"/>
    </source>
</evidence>
<feature type="compositionally biased region" description="Basic and acidic residues" evidence="1">
    <location>
        <begin position="243"/>
        <end position="288"/>
    </location>
</feature>
<dbReference type="Pfam" id="PF14392">
    <property type="entry name" value="zf-CCHC_4"/>
    <property type="match status" value="1"/>
</dbReference>
<keyword evidence="5" id="KW-1185">Reference proteome</keyword>
<comment type="caution">
    <text evidence="4">The sequence shown here is derived from an EMBL/GenBank/DDBJ whole genome shotgun (WGS) entry which is preliminary data.</text>
</comment>
<dbReference type="PANTHER" id="PTHR31286:SF178">
    <property type="entry name" value="DUF4283 DOMAIN-CONTAINING PROTEIN"/>
    <property type="match status" value="1"/>
</dbReference>
<feature type="domain" description="DUF4283" evidence="2">
    <location>
        <begin position="40"/>
        <end position="122"/>
    </location>
</feature>
<name>A0ABQ7ES80_BRACR</name>
<proteinExistence type="predicted"/>
<dbReference type="InterPro" id="IPR025836">
    <property type="entry name" value="Zn_knuckle_CX2CX4HX4C"/>
</dbReference>
<feature type="compositionally biased region" description="Polar residues" evidence="1">
    <location>
        <begin position="297"/>
        <end position="327"/>
    </location>
</feature>
<dbReference type="PANTHER" id="PTHR31286">
    <property type="entry name" value="GLYCINE-RICH CELL WALL STRUCTURAL PROTEIN 1.8-LIKE"/>
    <property type="match status" value="1"/>
</dbReference>
<dbReference type="EMBL" id="QGKV02000297">
    <property type="protein sequence ID" value="KAF3606197.1"/>
    <property type="molecule type" value="Genomic_DNA"/>
</dbReference>
<evidence type="ECO:0000259" key="2">
    <source>
        <dbReference type="Pfam" id="PF14111"/>
    </source>
</evidence>
<gene>
    <name evidence="4" type="ORF">DY000_02045408</name>
</gene>
<protein>
    <recommendedName>
        <fullName evidence="6">DUF4283 domain-containing protein</fullName>
    </recommendedName>
</protein>
<organism evidence="4 5">
    <name type="scientific">Brassica cretica</name>
    <name type="common">Mustard</name>
    <dbReference type="NCBI Taxonomy" id="69181"/>
    <lineage>
        <taxon>Eukaryota</taxon>
        <taxon>Viridiplantae</taxon>
        <taxon>Streptophyta</taxon>
        <taxon>Embryophyta</taxon>
        <taxon>Tracheophyta</taxon>
        <taxon>Spermatophyta</taxon>
        <taxon>Magnoliopsida</taxon>
        <taxon>eudicotyledons</taxon>
        <taxon>Gunneridae</taxon>
        <taxon>Pentapetalae</taxon>
        <taxon>rosids</taxon>
        <taxon>malvids</taxon>
        <taxon>Brassicales</taxon>
        <taxon>Brassicaceae</taxon>
        <taxon>Brassiceae</taxon>
        <taxon>Brassica</taxon>
    </lineage>
</organism>
<feature type="region of interest" description="Disordered" evidence="1">
    <location>
        <begin position="234"/>
        <end position="337"/>
    </location>
</feature>